<keyword evidence="12" id="KW-1185">Reference proteome</keyword>
<dbReference type="SUPFAM" id="SSF82861">
    <property type="entry name" value="Mechanosensitive channel protein MscS (YggB), transmembrane region"/>
    <property type="match status" value="1"/>
</dbReference>
<feature type="transmembrane region" description="Helical" evidence="8">
    <location>
        <begin position="159"/>
        <end position="177"/>
    </location>
</feature>
<evidence type="ECO:0000313" key="12">
    <source>
        <dbReference type="Proteomes" id="UP001220530"/>
    </source>
</evidence>
<keyword evidence="5 8" id="KW-1133">Transmembrane helix</keyword>
<evidence type="ECO:0000256" key="5">
    <source>
        <dbReference type="ARBA" id="ARBA00022989"/>
    </source>
</evidence>
<dbReference type="RefSeq" id="WP_282218340.1">
    <property type="nucleotide sequence ID" value="NZ_CP118246.1"/>
</dbReference>
<sequence>MDAPIILAQVQMTPAAQPETAETIIEDVSSGVAPIMRFVTDTAEALGHQFLSYEGLFQVGTILGAFVVSWLVAGRFRPFLAHVWPVAEGETAFVRLTRMVVLRLAFPVLFVLALWMATAAFSSLNTGNDLIRTVASLLQAWVLIRLFSTFVRDPFWSRAFASVAWFIAALNILRLLNPTIALLDSMSVSVGADRISVFMVIKGVVALTALVWLASIISRFVQSRVDRQDNLPASVKGLVSQAVRIVFLFAAIMLAMNVIGIDLTALAVFSGAVGVGIGFGLQAIFSNLVSGIILLVERSIKVGDFVELESGLTGEVREINIRSARITTSDNVDILVPNSEFINNRVTNWTFRDNYKRTRIPFGVAYGTDKELVKKAALEAAETVPHMLKGRGAKPPEVWLVNFGESSLDFELVVWIKPESVKRPAKVHADYNWALETALASHGIEIPFPQRDLHIRSGELPVKLTGQAPKKSPSRGGSSS</sequence>
<feature type="transmembrane region" description="Helical" evidence="8">
    <location>
        <begin position="197"/>
        <end position="221"/>
    </location>
</feature>
<dbReference type="InterPro" id="IPR006685">
    <property type="entry name" value="MscS_channel_2nd"/>
</dbReference>
<feature type="domain" description="Mechanosensitive ion channel MscS C-terminal" evidence="10">
    <location>
        <begin position="360"/>
        <end position="446"/>
    </location>
</feature>
<feature type="transmembrane region" description="Helical" evidence="8">
    <location>
        <begin position="55"/>
        <end position="73"/>
    </location>
</feature>
<dbReference type="Proteomes" id="UP001220530">
    <property type="component" value="Chromosome"/>
</dbReference>
<dbReference type="PANTHER" id="PTHR30347:SF1">
    <property type="entry name" value="MECHANOSENSITIVE CHANNEL MSCK"/>
    <property type="match status" value="1"/>
</dbReference>
<keyword evidence="3" id="KW-1003">Cell membrane</keyword>
<evidence type="ECO:0000256" key="4">
    <source>
        <dbReference type="ARBA" id="ARBA00022692"/>
    </source>
</evidence>
<evidence type="ECO:0000256" key="7">
    <source>
        <dbReference type="SAM" id="MobiDB-lite"/>
    </source>
</evidence>
<accession>A0ABY7YKW2</accession>
<evidence type="ECO:0000256" key="1">
    <source>
        <dbReference type="ARBA" id="ARBA00004651"/>
    </source>
</evidence>
<reference evidence="11 12" key="1">
    <citation type="submission" date="2023-02" db="EMBL/GenBank/DDBJ databases">
        <title>Devosia algicola sp. nov., isolated from the phycosphere of marine algae.</title>
        <authorList>
            <person name="Kim J.M."/>
            <person name="Lee J.K."/>
            <person name="Choi B.J."/>
            <person name="Bayburt H."/>
            <person name="Jeon C.O."/>
        </authorList>
    </citation>
    <scope>NUCLEOTIDE SEQUENCE [LARGE SCALE GENOMIC DNA]</scope>
    <source>
        <strain evidence="11 12">G20-9</strain>
    </source>
</reference>
<dbReference type="InterPro" id="IPR011014">
    <property type="entry name" value="MscS_channel_TM-2"/>
</dbReference>
<name>A0ABY7YKW2_9HYPH</name>
<dbReference type="EMBL" id="CP118246">
    <property type="protein sequence ID" value="WDR01931.1"/>
    <property type="molecule type" value="Genomic_DNA"/>
</dbReference>
<dbReference type="InterPro" id="IPR049278">
    <property type="entry name" value="MS_channel_C"/>
</dbReference>
<feature type="transmembrane region" description="Helical" evidence="8">
    <location>
        <begin position="267"/>
        <end position="296"/>
    </location>
</feature>
<feature type="transmembrane region" description="Helical" evidence="8">
    <location>
        <begin position="130"/>
        <end position="147"/>
    </location>
</feature>
<feature type="compositionally biased region" description="Low complexity" evidence="7">
    <location>
        <begin position="469"/>
        <end position="480"/>
    </location>
</feature>
<evidence type="ECO:0000256" key="8">
    <source>
        <dbReference type="SAM" id="Phobius"/>
    </source>
</evidence>
<evidence type="ECO:0000259" key="10">
    <source>
        <dbReference type="Pfam" id="PF21082"/>
    </source>
</evidence>
<evidence type="ECO:0000256" key="3">
    <source>
        <dbReference type="ARBA" id="ARBA00022475"/>
    </source>
</evidence>
<feature type="transmembrane region" description="Helical" evidence="8">
    <location>
        <begin position="104"/>
        <end position="124"/>
    </location>
</feature>
<feature type="domain" description="Mechanosensitive ion channel MscS" evidence="9">
    <location>
        <begin position="284"/>
        <end position="350"/>
    </location>
</feature>
<comment type="subcellular location">
    <subcellularLocation>
        <location evidence="1">Cell membrane</location>
        <topology evidence="1">Multi-pass membrane protein</topology>
    </subcellularLocation>
</comment>
<dbReference type="InterPro" id="IPR052702">
    <property type="entry name" value="MscS-like_channel"/>
</dbReference>
<keyword evidence="6 8" id="KW-0472">Membrane</keyword>
<dbReference type="InterPro" id="IPR011066">
    <property type="entry name" value="MscS_channel_C_sf"/>
</dbReference>
<dbReference type="Pfam" id="PF21082">
    <property type="entry name" value="MS_channel_3rd"/>
    <property type="match status" value="1"/>
</dbReference>
<dbReference type="SUPFAM" id="SSF50182">
    <property type="entry name" value="Sm-like ribonucleoproteins"/>
    <property type="match status" value="1"/>
</dbReference>
<dbReference type="Gene3D" id="2.30.30.60">
    <property type="match status" value="1"/>
</dbReference>
<dbReference type="InterPro" id="IPR023408">
    <property type="entry name" value="MscS_beta-dom_sf"/>
</dbReference>
<dbReference type="Gene3D" id="1.10.287.1260">
    <property type="match status" value="1"/>
</dbReference>
<proteinExistence type="inferred from homology"/>
<evidence type="ECO:0000313" key="11">
    <source>
        <dbReference type="EMBL" id="WDR01931.1"/>
    </source>
</evidence>
<dbReference type="SUPFAM" id="SSF82689">
    <property type="entry name" value="Mechanosensitive channel protein MscS (YggB), C-terminal domain"/>
    <property type="match status" value="1"/>
</dbReference>
<comment type="similarity">
    <text evidence="2">Belongs to the MscS (TC 1.A.23) family.</text>
</comment>
<evidence type="ECO:0000259" key="9">
    <source>
        <dbReference type="Pfam" id="PF00924"/>
    </source>
</evidence>
<keyword evidence="4 8" id="KW-0812">Transmembrane</keyword>
<gene>
    <name evidence="11" type="ORF">PSQ19_14685</name>
</gene>
<dbReference type="Pfam" id="PF00924">
    <property type="entry name" value="MS_channel_2nd"/>
    <property type="match status" value="1"/>
</dbReference>
<evidence type="ECO:0000256" key="2">
    <source>
        <dbReference type="ARBA" id="ARBA00008017"/>
    </source>
</evidence>
<feature type="transmembrane region" description="Helical" evidence="8">
    <location>
        <begin position="242"/>
        <end position="261"/>
    </location>
</feature>
<protein>
    <submittedName>
        <fullName evidence="11">Mechanosensitive ion channel</fullName>
    </submittedName>
</protein>
<organism evidence="11 12">
    <name type="scientific">Devosia algicola</name>
    <dbReference type="NCBI Taxonomy" id="3026418"/>
    <lineage>
        <taxon>Bacteria</taxon>
        <taxon>Pseudomonadati</taxon>
        <taxon>Pseudomonadota</taxon>
        <taxon>Alphaproteobacteria</taxon>
        <taxon>Hyphomicrobiales</taxon>
        <taxon>Devosiaceae</taxon>
        <taxon>Devosia</taxon>
    </lineage>
</organism>
<evidence type="ECO:0000256" key="6">
    <source>
        <dbReference type="ARBA" id="ARBA00023136"/>
    </source>
</evidence>
<dbReference type="PANTHER" id="PTHR30347">
    <property type="entry name" value="POTASSIUM CHANNEL RELATED"/>
    <property type="match status" value="1"/>
</dbReference>
<dbReference type="Gene3D" id="3.30.70.100">
    <property type="match status" value="1"/>
</dbReference>
<dbReference type="InterPro" id="IPR010920">
    <property type="entry name" value="LSM_dom_sf"/>
</dbReference>
<feature type="region of interest" description="Disordered" evidence="7">
    <location>
        <begin position="459"/>
        <end position="480"/>
    </location>
</feature>